<dbReference type="OrthoDB" id="3684327at2759"/>
<dbReference type="HOGENOM" id="CLU_1001177_0_0_1"/>
<dbReference type="AlphaFoldDB" id="M2VA07"/>
<keyword evidence="2" id="KW-1185">Reference proteome</keyword>
<dbReference type="OMA" id="YLELRWI"/>
<name>M2VA07_COCH5</name>
<gene>
    <name evidence="1" type="ORF">COCHEDRAFT_1025080</name>
</gene>
<dbReference type="PANTHER" id="PTHR42085:SF1">
    <property type="entry name" value="F-BOX DOMAIN-CONTAINING PROTEIN"/>
    <property type="match status" value="1"/>
</dbReference>
<dbReference type="Proteomes" id="UP000016936">
    <property type="component" value="Unassembled WGS sequence"/>
</dbReference>
<accession>M2VA07</accession>
<organism evidence="1 2">
    <name type="scientific">Cochliobolus heterostrophus (strain C5 / ATCC 48332 / race O)</name>
    <name type="common">Southern corn leaf blight fungus</name>
    <name type="synonym">Bipolaris maydis</name>
    <dbReference type="NCBI Taxonomy" id="701091"/>
    <lineage>
        <taxon>Eukaryota</taxon>
        <taxon>Fungi</taxon>
        <taxon>Dikarya</taxon>
        <taxon>Ascomycota</taxon>
        <taxon>Pezizomycotina</taxon>
        <taxon>Dothideomycetes</taxon>
        <taxon>Pleosporomycetidae</taxon>
        <taxon>Pleosporales</taxon>
        <taxon>Pleosporineae</taxon>
        <taxon>Pleosporaceae</taxon>
        <taxon>Bipolaris</taxon>
    </lineage>
</organism>
<proteinExistence type="predicted"/>
<reference evidence="2" key="2">
    <citation type="journal article" date="2013" name="PLoS Genet.">
        <title>Comparative genome structure, secondary metabolite, and effector coding capacity across Cochliobolus pathogens.</title>
        <authorList>
            <person name="Condon B.J."/>
            <person name="Leng Y."/>
            <person name="Wu D."/>
            <person name="Bushley K.E."/>
            <person name="Ohm R.A."/>
            <person name="Otillar R."/>
            <person name="Martin J."/>
            <person name="Schackwitz W."/>
            <person name="Grimwood J."/>
            <person name="MohdZainudin N."/>
            <person name="Xue C."/>
            <person name="Wang R."/>
            <person name="Manning V.A."/>
            <person name="Dhillon B."/>
            <person name="Tu Z.J."/>
            <person name="Steffenson B.J."/>
            <person name="Salamov A."/>
            <person name="Sun H."/>
            <person name="Lowry S."/>
            <person name="LaButti K."/>
            <person name="Han J."/>
            <person name="Copeland A."/>
            <person name="Lindquist E."/>
            <person name="Barry K."/>
            <person name="Schmutz J."/>
            <person name="Baker S.E."/>
            <person name="Ciuffetti L.M."/>
            <person name="Grigoriev I.V."/>
            <person name="Zhong S."/>
            <person name="Turgeon B.G."/>
        </authorList>
    </citation>
    <scope>NUCLEOTIDE SEQUENCE [LARGE SCALE GENOMIC DNA]</scope>
    <source>
        <strain evidence="2">C5 / ATCC 48332 / race O</strain>
    </source>
</reference>
<dbReference type="InterPro" id="IPR038883">
    <property type="entry name" value="AN11006-like"/>
</dbReference>
<dbReference type="EMBL" id="KB445569">
    <property type="protein sequence ID" value="EMD96548.1"/>
    <property type="molecule type" value="Genomic_DNA"/>
</dbReference>
<protein>
    <submittedName>
        <fullName evidence="1">Uncharacterized protein</fullName>
    </submittedName>
</protein>
<dbReference type="PANTHER" id="PTHR42085">
    <property type="entry name" value="F-BOX DOMAIN-CONTAINING PROTEIN"/>
    <property type="match status" value="1"/>
</dbReference>
<evidence type="ECO:0000313" key="1">
    <source>
        <dbReference type="EMBL" id="EMD96548.1"/>
    </source>
</evidence>
<evidence type="ECO:0000313" key="2">
    <source>
        <dbReference type="Proteomes" id="UP000016936"/>
    </source>
</evidence>
<sequence>MVTTRAAKRRLLAEASRNTAASTLVEPQNTFLKLPHEIRDQIYTFVFDKSVMKFRWKTMTLLCALYPMLRGRTSSLQRTRGLPLWMLTCKQMLHEVIEFIVRTHTLSLMEKTERPERAMDAMPNPLVISNNGIRNILLSHPESYLWSPWRTDRRWYCQINNDFLNALKQLHVKNIYLELRWICLTKNSIEASSWIYDERMGFLAAWTPYWEGKFRKVAINVLVYDGIQKGSPNEQFVNEAEKLAVRLVGSGGVVTWHGFDNTRNIRMTWKRVVVERKI</sequence>
<reference evidence="1 2" key="1">
    <citation type="journal article" date="2012" name="PLoS Pathog.">
        <title>Diverse lifestyles and strategies of plant pathogenesis encoded in the genomes of eighteen Dothideomycetes fungi.</title>
        <authorList>
            <person name="Ohm R.A."/>
            <person name="Feau N."/>
            <person name="Henrissat B."/>
            <person name="Schoch C.L."/>
            <person name="Horwitz B.A."/>
            <person name="Barry K.W."/>
            <person name="Condon B.J."/>
            <person name="Copeland A.C."/>
            <person name="Dhillon B."/>
            <person name="Glaser F."/>
            <person name="Hesse C.N."/>
            <person name="Kosti I."/>
            <person name="LaButti K."/>
            <person name="Lindquist E.A."/>
            <person name="Lucas S."/>
            <person name="Salamov A.A."/>
            <person name="Bradshaw R.E."/>
            <person name="Ciuffetti L."/>
            <person name="Hamelin R.C."/>
            <person name="Kema G.H.J."/>
            <person name="Lawrence C."/>
            <person name="Scott J.A."/>
            <person name="Spatafora J.W."/>
            <person name="Turgeon B.G."/>
            <person name="de Wit P.J.G.M."/>
            <person name="Zhong S."/>
            <person name="Goodwin S.B."/>
            <person name="Grigoriev I.V."/>
        </authorList>
    </citation>
    <scope>NUCLEOTIDE SEQUENCE [LARGE SCALE GENOMIC DNA]</scope>
    <source>
        <strain evidence="2">C5 / ATCC 48332 / race O</strain>
    </source>
</reference>